<dbReference type="RefSeq" id="XP_066832053.1">
    <property type="nucleotide sequence ID" value="XM_066975412.1"/>
</dbReference>
<keyword evidence="5" id="KW-0472">Membrane</keyword>
<dbReference type="InterPro" id="IPR004217">
    <property type="entry name" value="Tim10-like"/>
</dbReference>
<comment type="similarity">
    <text evidence="1 7">Belongs to the small Tim family.</text>
</comment>
<evidence type="ECO:0000313" key="10">
    <source>
        <dbReference type="EMBL" id="CAK9441246.1"/>
    </source>
</evidence>
<name>A0ABP0ZV35_9ASCO</name>
<evidence type="ECO:0000259" key="9">
    <source>
        <dbReference type="Pfam" id="PF02953"/>
    </source>
</evidence>
<keyword evidence="4 7" id="KW-0811">Translocation</keyword>
<dbReference type="Gene3D" id="1.10.287.810">
    <property type="entry name" value="Mitochondrial import inner membrane translocase subunit tim13 like domains"/>
    <property type="match status" value="1"/>
</dbReference>
<dbReference type="GeneID" id="92210311"/>
<keyword evidence="7" id="KW-0143">Chaperone</keyword>
<dbReference type="InterPro" id="IPR035427">
    <property type="entry name" value="Tim10-like_dom_sf"/>
</dbReference>
<evidence type="ECO:0000256" key="4">
    <source>
        <dbReference type="ARBA" id="ARBA00023010"/>
    </source>
</evidence>
<evidence type="ECO:0000256" key="8">
    <source>
        <dbReference type="SAM" id="MobiDB-lite"/>
    </source>
</evidence>
<evidence type="ECO:0000256" key="2">
    <source>
        <dbReference type="ARBA" id="ARBA00022792"/>
    </source>
</evidence>
<comment type="domain">
    <text evidence="7">The twin CX3C motif contains 4 conserved Cys residues that form 2 disulfide bonds in the mitochondrial intermembrane space.</text>
</comment>
<evidence type="ECO:0000313" key="11">
    <source>
        <dbReference type="Proteomes" id="UP001497383"/>
    </source>
</evidence>
<sequence length="107" mass="12025">MAFWNSTRKAAEDSASATEPAISTQAQKITAELKQQISQELAAANATELVRTITENCFDKCVETPKGFLDAEENSCIAQCREKYMRSWNVISRAYIARIQEQSQFGR</sequence>
<evidence type="ECO:0000256" key="7">
    <source>
        <dbReference type="RuleBase" id="RU367043"/>
    </source>
</evidence>
<evidence type="ECO:0000256" key="6">
    <source>
        <dbReference type="ARBA" id="ARBA00023157"/>
    </source>
</evidence>
<organism evidence="10 11">
    <name type="scientific">Lodderomyces beijingensis</name>
    <dbReference type="NCBI Taxonomy" id="1775926"/>
    <lineage>
        <taxon>Eukaryota</taxon>
        <taxon>Fungi</taxon>
        <taxon>Dikarya</taxon>
        <taxon>Ascomycota</taxon>
        <taxon>Saccharomycotina</taxon>
        <taxon>Pichiomycetes</taxon>
        <taxon>Debaryomycetaceae</taxon>
        <taxon>Candida/Lodderomyces clade</taxon>
        <taxon>Lodderomyces</taxon>
    </lineage>
</organism>
<proteinExistence type="inferred from homology"/>
<feature type="domain" description="Tim10-like" evidence="9">
    <location>
        <begin position="35"/>
        <end position="96"/>
    </location>
</feature>
<feature type="region of interest" description="Disordered" evidence="8">
    <location>
        <begin position="1"/>
        <end position="21"/>
    </location>
</feature>
<keyword evidence="2 7" id="KW-0999">Mitochondrion inner membrane</keyword>
<evidence type="ECO:0000256" key="1">
    <source>
        <dbReference type="ARBA" id="ARBA00006720"/>
    </source>
</evidence>
<dbReference type="EMBL" id="OZ022410">
    <property type="protein sequence ID" value="CAK9441246.1"/>
    <property type="molecule type" value="Genomic_DNA"/>
</dbReference>
<comment type="subcellular location">
    <subcellularLocation>
        <location evidence="7">Mitochondrion inner membrane</location>
        <topology evidence="7">Peripheral membrane protein</topology>
        <orientation evidence="7">Intermembrane side</orientation>
    </subcellularLocation>
</comment>
<dbReference type="Proteomes" id="UP001497383">
    <property type="component" value="Chromosome 6"/>
</dbReference>
<comment type="subunit">
    <text evidence="7">Heterohexamer.</text>
</comment>
<comment type="function">
    <text evidence="7">Mitochondrial intermembrane chaperone that participates in the import and insertion of some multi-pass transmembrane proteins into the mitochondrial inner membrane. Also required for the transfer of beta-barrel precursors from the TOM complex to the sorting and assembly machinery (SAM complex) of the outer membrane. Acts as a chaperone-like protein that protects the hydrophobic precursors from aggregation and guide them through the mitochondrial intermembrane space.</text>
</comment>
<keyword evidence="6 7" id="KW-1015">Disulfide bond</keyword>
<evidence type="ECO:0000256" key="5">
    <source>
        <dbReference type="ARBA" id="ARBA00023136"/>
    </source>
</evidence>
<gene>
    <name evidence="10" type="ORF">LODBEIA_P51150</name>
</gene>
<evidence type="ECO:0000256" key="3">
    <source>
        <dbReference type="ARBA" id="ARBA00022927"/>
    </source>
</evidence>
<keyword evidence="7" id="KW-0496">Mitochondrion</keyword>
<reference evidence="10 11" key="1">
    <citation type="submission" date="2024-03" db="EMBL/GenBank/DDBJ databases">
        <authorList>
            <person name="Brejova B."/>
        </authorList>
    </citation>
    <scope>NUCLEOTIDE SEQUENCE [LARGE SCALE GENOMIC DNA]</scope>
    <source>
        <strain evidence="10 11">CBS 14171</strain>
    </source>
</reference>
<dbReference type="Pfam" id="PF02953">
    <property type="entry name" value="zf-Tim10_DDP"/>
    <property type="match status" value="1"/>
</dbReference>
<keyword evidence="3 7" id="KW-0653">Protein transport</keyword>
<protein>
    <recommendedName>
        <fullName evidence="7">Mitochondrial import inner membrane translocase subunit</fullName>
    </recommendedName>
</protein>
<keyword evidence="7" id="KW-0813">Transport</keyword>
<dbReference type="SUPFAM" id="SSF144122">
    <property type="entry name" value="Tim10-like"/>
    <property type="match status" value="1"/>
</dbReference>
<accession>A0ABP0ZV35</accession>
<keyword evidence="11" id="KW-1185">Reference proteome</keyword>